<dbReference type="PANTHER" id="PTHR43289:SF6">
    <property type="entry name" value="SERINE_THREONINE-PROTEIN KINASE NEKL-3"/>
    <property type="match status" value="1"/>
</dbReference>
<dbReference type="InterPro" id="IPR008271">
    <property type="entry name" value="Ser/Thr_kinase_AS"/>
</dbReference>
<dbReference type="PANTHER" id="PTHR43289">
    <property type="entry name" value="MITOGEN-ACTIVATED PROTEIN KINASE KINASE KINASE 20-RELATED"/>
    <property type="match status" value="1"/>
</dbReference>
<keyword evidence="9" id="KW-1185">Reference proteome</keyword>
<dbReference type="InterPro" id="IPR011009">
    <property type="entry name" value="Kinase-like_dom_sf"/>
</dbReference>
<keyword evidence="8" id="KW-0723">Serine/threonine-protein kinase</keyword>
<dbReference type="SMART" id="SM00220">
    <property type="entry name" value="S_TKc"/>
    <property type="match status" value="1"/>
</dbReference>
<sequence length="281" mass="30562">MSEPLQPGDFFLEKYRIERLVGQGAMGAVYAAMDVDLARRVAIKVLLPAAANTPQAESRFIHEARAAARIEGEHVARVFAAGRAPAGPAYMVLELLEGSDLRELLSRCGRLAIEEAVDILLETLEAISEAHHHGIVHRDLKPENIFLARRSDGSAFVKVLDFGISKTHNPFTTSESEHALTSTRALLGSPLYMAPEQLRNAKNVDGRADIWSLGVILYEALTGRHPFRGETLGELLAAILEGKPFLVGDEARAAGRTSSTDSSMPRSESTASVRRYMGFGT</sequence>
<feature type="domain" description="Protein kinase" evidence="7">
    <location>
        <begin position="15"/>
        <end position="281"/>
    </location>
</feature>
<dbReference type="Pfam" id="PF00069">
    <property type="entry name" value="Pkinase"/>
    <property type="match status" value="1"/>
</dbReference>
<dbReference type="EMBL" id="CP089983">
    <property type="protein sequence ID" value="WXB01325.1"/>
    <property type="molecule type" value="Genomic_DNA"/>
</dbReference>
<proteinExistence type="predicted"/>
<feature type="binding site" evidence="5">
    <location>
        <position position="44"/>
    </location>
    <ligand>
        <name>ATP</name>
        <dbReference type="ChEBI" id="CHEBI:30616"/>
    </ligand>
</feature>
<protein>
    <submittedName>
        <fullName evidence="8">Serine/threonine protein kinase</fullName>
    </submittedName>
</protein>
<evidence type="ECO:0000256" key="6">
    <source>
        <dbReference type="SAM" id="MobiDB-lite"/>
    </source>
</evidence>
<dbReference type="Proteomes" id="UP001374803">
    <property type="component" value="Chromosome"/>
</dbReference>
<feature type="region of interest" description="Disordered" evidence="6">
    <location>
        <begin position="252"/>
        <end position="271"/>
    </location>
</feature>
<organism evidence="8 9">
    <name type="scientific">Pendulispora rubella</name>
    <dbReference type="NCBI Taxonomy" id="2741070"/>
    <lineage>
        <taxon>Bacteria</taxon>
        <taxon>Pseudomonadati</taxon>
        <taxon>Myxococcota</taxon>
        <taxon>Myxococcia</taxon>
        <taxon>Myxococcales</taxon>
        <taxon>Sorangiineae</taxon>
        <taxon>Pendulisporaceae</taxon>
        <taxon>Pendulispora</taxon>
    </lineage>
</organism>
<dbReference type="InterPro" id="IPR000719">
    <property type="entry name" value="Prot_kinase_dom"/>
</dbReference>
<evidence type="ECO:0000256" key="1">
    <source>
        <dbReference type="ARBA" id="ARBA00022679"/>
    </source>
</evidence>
<reference evidence="8" key="1">
    <citation type="submission" date="2021-12" db="EMBL/GenBank/DDBJ databases">
        <title>Discovery of the Pendulisporaceae a myxobacterial family with distinct sporulation behavior and unique specialized metabolism.</title>
        <authorList>
            <person name="Garcia R."/>
            <person name="Popoff A."/>
            <person name="Bader C.D."/>
            <person name="Loehr J."/>
            <person name="Walesch S."/>
            <person name="Walt C."/>
            <person name="Boldt J."/>
            <person name="Bunk B."/>
            <person name="Haeckl F.J.F.P.J."/>
            <person name="Gunesch A.P."/>
            <person name="Birkelbach J."/>
            <person name="Nuebel U."/>
            <person name="Pietschmann T."/>
            <person name="Bach T."/>
            <person name="Mueller R."/>
        </authorList>
    </citation>
    <scope>NUCLEOTIDE SEQUENCE</scope>
    <source>
        <strain evidence="8">MSr11367</strain>
    </source>
</reference>
<dbReference type="RefSeq" id="WP_394830935.1">
    <property type="nucleotide sequence ID" value="NZ_CP089929.1"/>
</dbReference>
<dbReference type="CDD" id="cd14014">
    <property type="entry name" value="STKc_PknB_like"/>
    <property type="match status" value="1"/>
</dbReference>
<accession>A0ABZ2KS31</accession>
<dbReference type="Gene3D" id="1.10.510.10">
    <property type="entry name" value="Transferase(Phosphotransferase) domain 1"/>
    <property type="match status" value="1"/>
</dbReference>
<evidence type="ECO:0000256" key="5">
    <source>
        <dbReference type="PROSITE-ProRule" id="PRU10141"/>
    </source>
</evidence>
<keyword evidence="4 5" id="KW-0067">ATP-binding</keyword>
<keyword evidence="1" id="KW-0808">Transferase</keyword>
<dbReference type="PROSITE" id="PS50011">
    <property type="entry name" value="PROTEIN_KINASE_DOM"/>
    <property type="match status" value="1"/>
</dbReference>
<dbReference type="Gene3D" id="3.30.200.20">
    <property type="entry name" value="Phosphorylase Kinase, domain 1"/>
    <property type="match status" value="1"/>
</dbReference>
<dbReference type="PROSITE" id="PS00107">
    <property type="entry name" value="PROTEIN_KINASE_ATP"/>
    <property type="match status" value="1"/>
</dbReference>
<evidence type="ECO:0000259" key="7">
    <source>
        <dbReference type="PROSITE" id="PS50011"/>
    </source>
</evidence>
<keyword evidence="3 8" id="KW-0418">Kinase</keyword>
<evidence type="ECO:0000313" key="8">
    <source>
        <dbReference type="EMBL" id="WXB01325.1"/>
    </source>
</evidence>
<dbReference type="InterPro" id="IPR017441">
    <property type="entry name" value="Protein_kinase_ATP_BS"/>
</dbReference>
<dbReference type="PROSITE" id="PS00108">
    <property type="entry name" value="PROTEIN_KINASE_ST"/>
    <property type="match status" value="1"/>
</dbReference>
<evidence type="ECO:0000256" key="3">
    <source>
        <dbReference type="ARBA" id="ARBA00022777"/>
    </source>
</evidence>
<feature type="compositionally biased region" description="Polar residues" evidence="6">
    <location>
        <begin position="256"/>
        <end position="271"/>
    </location>
</feature>
<name>A0ABZ2KS31_9BACT</name>
<evidence type="ECO:0000313" key="9">
    <source>
        <dbReference type="Proteomes" id="UP001374803"/>
    </source>
</evidence>
<evidence type="ECO:0000256" key="2">
    <source>
        <dbReference type="ARBA" id="ARBA00022741"/>
    </source>
</evidence>
<gene>
    <name evidence="8" type="ORF">LVJ94_30955</name>
</gene>
<evidence type="ECO:0000256" key="4">
    <source>
        <dbReference type="ARBA" id="ARBA00022840"/>
    </source>
</evidence>
<dbReference type="GO" id="GO:0004674">
    <property type="term" value="F:protein serine/threonine kinase activity"/>
    <property type="evidence" value="ECO:0007669"/>
    <property type="project" value="UniProtKB-KW"/>
</dbReference>
<keyword evidence="2 5" id="KW-0547">Nucleotide-binding</keyword>
<dbReference type="SUPFAM" id="SSF56112">
    <property type="entry name" value="Protein kinase-like (PK-like)"/>
    <property type="match status" value="1"/>
</dbReference>